<evidence type="ECO:0000256" key="5">
    <source>
        <dbReference type="SAM" id="MobiDB-lite"/>
    </source>
</evidence>
<keyword evidence="4" id="KW-0788">Thiol protease</keyword>
<protein>
    <submittedName>
        <fullName evidence="8">C40 family peptidase</fullName>
    </submittedName>
</protein>
<dbReference type="InterPro" id="IPR038765">
    <property type="entry name" value="Papain-like_cys_pep_sf"/>
</dbReference>
<name>A0ABW2AXJ4_9MICO</name>
<evidence type="ECO:0000256" key="6">
    <source>
        <dbReference type="SAM" id="SignalP"/>
    </source>
</evidence>
<evidence type="ECO:0000259" key="7">
    <source>
        <dbReference type="PROSITE" id="PS51935"/>
    </source>
</evidence>
<evidence type="ECO:0000256" key="1">
    <source>
        <dbReference type="ARBA" id="ARBA00007074"/>
    </source>
</evidence>
<dbReference type="Proteomes" id="UP001596356">
    <property type="component" value="Unassembled WGS sequence"/>
</dbReference>
<dbReference type="EMBL" id="JBHSWJ010000002">
    <property type="protein sequence ID" value="MFC6715170.1"/>
    <property type="molecule type" value="Genomic_DNA"/>
</dbReference>
<feature type="signal peptide" evidence="6">
    <location>
        <begin position="1"/>
        <end position="22"/>
    </location>
</feature>
<feature type="chain" id="PRO_5046086174" evidence="6">
    <location>
        <begin position="23"/>
        <end position="281"/>
    </location>
</feature>
<dbReference type="InterPro" id="IPR051794">
    <property type="entry name" value="PG_Endopeptidase_C40"/>
</dbReference>
<feature type="region of interest" description="Disordered" evidence="5">
    <location>
        <begin position="104"/>
        <end position="167"/>
    </location>
</feature>
<comment type="similarity">
    <text evidence="1">Belongs to the peptidase C40 family.</text>
</comment>
<evidence type="ECO:0000256" key="4">
    <source>
        <dbReference type="ARBA" id="ARBA00022807"/>
    </source>
</evidence>
<sequence length="281" mass="27557">MNSTARVSAAVAVSGGIAAAVAVPQVASASPSAATRVTTASNTQAESAAFVNLGLSSNSAQVSAAVADTAAQHSALLDLSKLVAAAPAAKPLLESIAAKTYTQPAPAPAATTHRQTTTSTSRSATRTPAPQASSNDSGSGNSSSGNSGSGNSGSGNSGSTGGSSVSLPSGSGHSAVIAIAKRYLGVPYILGGSSPSGFDCSGLTSYVYRQLGISLPRTASAQQASVPSVSTPQVGDLVFFGYPAYHVGIYAGNGMMIAAPHPGTVVKLQPIYQTPSGYGRP</sequence>
<dbReference type="SUPFAM" id="SSF54001">
    <property type="entry name" value="Cysteine proteinases"/>
    <property type="match status" value="1"/>
</dbReference>
<gene>
    <name evidence="8" type="ORF">ACFQBT_15680</name>
</gene>
<keyword evidence="9" id="KW-1185">Reference proteome</keyword>
<dbReference type="PANTHER" id="PTHR47359">
    <property type="entry name" value="PEPTIDOGLYCAN DL-ENDOPEPTIDASE CWLO"/>
    <property type="match status" value="1"/>
</dbReference>
<feature type="compositionally biased region" description="Low complexity" evidence="5">
    <location>
        <begin position="104"/>
        <end position="146"/>
    </location>
</feature>
<keyword evidence="3" id="KW-0378">Hydrolase</keyword>
<keyword evidence="6" id="KW-0732">Signal</keyword>
<evidence type="ECO:0000313" key="9">
    <source>
        <dbReference type="Proteomes" id="UP001596356"/>
    </source>
</evidence>
<dbReference type="RefSeq" id="WP_377824076.1">
    <property type="nucleotide sequence ID" value="NZ_JBHSWJ010000002.1"/>
</dbReference>
<evidence type="ECO:0000256" key="2">
    <source>
        <dbReference type="ARBA" id="ARBA00022670"/>
    </source>
</evidence>
<evidence type="ECO:0000256" key="3">
    <source>
        <dbReference type="ARBA" id="ARBA00022801"/>
    </source>
</evidence>
<feature type="compositionally biased region" description="Gly residues" evidence="5">
    <location>
        <begin position="147"/>
        <end position="161"/>
    </location>
</feature>
<dbReference type="PANTHER" id="PTHR47359:SF3">
    <property type="entry name" value="NLP_P60 DOMAIN-CONTAINING PROTEIN-RELATED"/>
    <property type="match status" value="1"/>
</dbReference>
<dbReference type="PROSITE" id="PS51935">
    <property type="entry name" value="NLPC_P60"/>
    <property type="match status" value="1"/>
</dbReference>
<dbReference type="InterPro" id="IPR000064">
    <property type="entry name" value="NLP_P60_dom"/>
</dbReference>
<feature type="domain" description="NlpC/P60" evidence="7">
    <location>
        <begin position="170"/>
        <end position="281"/>
    </location>
</feature>
<proteinExistence type="inferred from homology"/>
<accession>A0ABW2AXJ4</accession>
<evidence type="ECO:0000313" key="8">
    <source>
        <dbReference type="EMBL" id="MFC6715170.1"/>
    </source>
</evidence>
<organism evidence="8 9">
    <name type="scientific">Branchiibius cervicis</name>
    <dbReference type="NCBI Taxonomy" id="908252"/>
    <lineage>
        <taxon>Bacteria</taxon>
        <taxon>Bacillati</taxon>
        <taxon>Actinomycetota</taxon>
        <taxon>Actinomycetes</taxon>
        <taxon>Micrococcales</taxon>
        <taxon>Dermacoccaceae</taxon>
        <taxon>Branchiibius</taxon>
    </lineage>
</organism>
<keyword evidence="2" id="KW-0645">Protease</keyword>
<comment type="caution">
    <text evidence="8">The sequence shown here is derived from an EMBL/GenBank/DDBJ whole genome shotgun (WGS) entry which is preliminary data.</text>
</comment>
<dbReference type="Gene3D" id="3.90.1720.10">
    <property type="entry name" value="endopeptidase domain like (from Nostoc punctiforme)"/>
    <property type="match status" value="1"/>
</dbReference>
<reference evidence="9" key="1">
    <citation type="journal article" date="2019" name="Int. J. Syst. Evol. Microbiol.">
        <title>The Global Catalogue of Microorganisms (GCM) 10K type strain sequencing project: providing services to taxonomists for standard genome sequencing and annotation.</title>
        <authorList>
            <consortium name="The Broad Institute Genomics Platform"/>
            <consortium name="The Broad Institute Genome Sequencing Center for Infectious Disease"/>
            <person name="Wu L."/>
            <person name="Ma J."/>
        </authorList>
    </citation>
    <scope>NUCLEOTIDE SEQUENCE [LARGE SCALE GENOMIC DNA]</scope>
    <source>
        <strain evidence="9">NBRC 106593</strain>
    </source>
</reference>
<dbReference type="Pfam" id="PF00877">
    <property type="entry name" value="NLPC_P60"/>
    <property type="match status" value="1"/>
</dbReference>